<dbReference type="GO" id="GO:0008677">
    <property type="term" value="F:2-dehydropantoate 2-reductase activity"/>
    <property type="evidence" value="ECO:0007669"/>
    <property type="project" value="TreeGrafter"/>
</dbReference>
<evidence type="ECO:0000313" key="2">
    <source>
        <dbReference type="EMBL" id="ONH68392.1"/>
    </source>
</evidence>
<dbReference type="InterPro" id="IPR013328">
    <property type="entry name" value="6PGD_dom2"/>
</dbReference>
<evidence type="ECO:0000259" key="1">
    <source>
        <dbReference type="Pfam" id="PF08546"/>
    </source>
</evidence>
<dbReference type="AlphaFoldDB" id="A0A1V2L911"/>
<dbReference type="Proteomes" id="UP000189513">
    <property type="component" value="Unassembled WGS sequence"/>
</dbReference>
<dbReference type="PANTHER" id="PTHR43765:SF4">
    <property type="entry name" value="CYTOCHROME B TRANSLATIONAL ACTIVATOR PROTEIN CBS2"/>
    <property type="match status" value="1"/>
</dbReference>
<dbReference type="Gene3D" id="1.10.1040.10">
    <property type="entry name" value="N-(1-d-carboxylethyl)-l-norvaline Dehydrogenase, domain 2"/>
    <property type="match status" value="1"/>
</dbReference>
<dbReference type="VEuPathDB" id="FungiDB:BON22_1739"/>
<dbReference type="SUPFAM" id="SSF48179">
    <property type="entry name" value="6-phosphogluconate dehydrogenase C-terminal domain-like"/>
    <property type="match status" value="1"/>
</dbReference>
<sequence>MSACAPPQYDSGELAHIESMMCSFKKPRDVTELQRYKGCFTKESSLLLLDGDKSFSDSLRKLVWRDKFTRPQLYQCLSDIRTWSSTNFESGVVGDGSLRVAKIPRDLKDLDSYEYDLGANLSQEGELIDMLSRTRRLNTTFMKYTDFVHVQYEHMIVKTAIGAYTALFDCTNGELLKMKHTPTLLKNLINECLKVIATADPAAFRAPNSRVVLDSDRILDVAVTMMKMMNKESTLLRRQVALWNNTELTNTTGYFTYHARQHKVHCLHLNMIHKILEAKTSLASLRYQKVSYDDTF</sequence>
<dbReference type="GO" id="GO:0005739">
    <property type="term" value="C:mitochondrion"/>
    <property type="evidence" value="ECO:0007669"/>
    <property type="project" value="TreeGrafter"/>
</dbReference>
<dbReference type="GO" id="GO:0050661">
    <property type="term" value="F:NADP binding"/>
    <property type="evidence" value="ECO:0007669"/>
    <property type="project" value="TreeGrafter"/>
</dbReference>
<feature type="domain" description="Ketopantoate reductase C-terminal" evidence="1">
    <location>
        <begin position="147"/>
        <end position="279"/>
    </location>
</feature>
<accession>A0A1V2L911</accession>
<dbReference type="InterPro" id="IPR050838">
    <property type="entry name" value="Ketopantoate_reductase"/>
</dbReference>
<dbReference type="InterPro" id="IPR008927">
    <property type="entry name" value="6-PGluconate_DH-like_C_sf"/>
</dbReference>
<proteinExistence type="predicted"/>
<dbReference type="PANTHER" id="PTHR43765">
    <property type="entry name" value="2-DEHYDROPANTOATE 2-REDUCTASE-RELATED"/>
    <property type="match status" value="1"/>
</dbReference>
<gene>
    <name evidence="2" type="ORF">BON22_1739</name>
</gene>
<reference evidence="3" key="1">
    <citation type="journal article" date="2017" name="Genome Announc.">
        <title>Genome sequences of Cyberlindnera fabianii 65, Pichia kudriavzevii 129, and Saccharomyces cerevisiae 131 isolated from fermented masau fruits in Zimbabwe.</title>
        <authorList>
            <person name="van Rijswijck I.M.H."/>
            <person name="Derks M.F.L."/>
            <person name="Abee T."/>
            <person name="de Ridder D."/>
            <person name="Smid E.J."/>
        </authorList>
    </citation>
    <scope>NUCLEOTIDE SEQUENCE [LARGE SCALE GENOMIC DNA]</scope>
    <source>
        <strain evidence="3">65</strain>
    </source>
</reference>
<dbReference type="EMBL" id="MPUK01000003">
    <property type="protein sequence ID" value="ONH68392.1"/>
    <property type="molecule type" value="Genomic_DNA"/>
</dbReference>
<dbReference type="STRING" id="36022.A0A1V2L911"/>
<name>A0A1V2L911_CYBFA</name>
<comment type="caution">
    <text evidence="2">The sequence shown here is derived from an EMBL/GenBank/DDBJ whole genome shotgun (WGS) entry which is preliminary data.</text>
</comment>
<dbReference type="InterPro" id="IPR013752">
    <property type="entry name" value="KPA_reductase"/>
</dbReference>
<keyword evidence="3" id="KW-1185">Reference proteome</keyword>
<protein>
    <submittedName>
        <fullName evidence="2">Putative 2-dehydropantoate 2-reductase</fullName>
    </submittedName>
</protein>
<dbReference type="Pfam" id="PF08546">
    <property type="entry name" value="ApbA_C"/>
    <property type="match status" value="1"/>
</dbReference>
<organism evidence="2 3">
    <name type="scientific">Cyberlindnera fabianii</name>
    <name type="common">Yeast</name>
    <name type="synonym">Hansenula fabianii</name>
    <dbReference type="NCBI Taxonomy" id="36022"/>
    <lineage>
        <taxon>Eukaryota</taxon>
        <taxon>Fungi</taxon>
        <taxon>Dikarya</taxon>
        <taxon>Ascomycota</taxon>
        <taxon>Saccharomycotina</taxon>
        <taxon>Saccharomycetes</taxon>
        <taxon>Phaffomycetales</taxon>
        <taxon>Phaffomycetaceae</taxon>
        <taxon>Cyberlindnera</taxon>
    </lineage>
</organism>
<evidence type="ECO:0000313" key="3">
    <source>
        <dbReference type="Proteomes" id="UP000189513"/>
    </source>
</evidence>